<keyword evidence="7" id="KW-0479">Metal-binding</keyword>
<protein>
    <submittedName>
        <fullName evidence="9">Glycosyltransferase family 4 protein</fullName>
    </submittedName>
</protein>
<feature type="transmembrane region" description="Helical" evidence="8">
    <location>
        <begin position="230"/>
        <end position="247"/>
    </location>
</feature>
<dbReference type="GO" id="GO:0044038">
    <property type="term" value="P:cell wall macromolecule biosynthetic process"/>
    <property type="evidence" value="ECO:0007669"/>
    <property type="project" value="TreeGrafter"/>
</dbReference>
<dbReference type="Proteomes" id="UP000655366">
    <property type="component" value="Unassembled WGS sequence"/>
</dbReference>
<dbReference type="InterPro" id="IPR000715">
    <property type="entry name" value="Glycosyl_transferase_4"/>
</dbReference>
<organism evidence="9 10">
    <name type="scientific">Arthrobacter terrae</name>
    <dbReference type="NCBI Taxonomy" id="2935737"/>
    <lineage>
        <taxon>Bacteria</taxon>
        <taxon>Bacillati</taxon>
        <taxon>Actinomycetota</taxon>
        <taxon>Actinomycetes</taxon>
        <taxon>Micrococcales</taxon>
        <taxon>Micrococcaceae</taxon>
        <taxon>Arthrobacter</taxon>
    </lineage>
</organism>
<evidence type="ECO:0000256" key="2">
    <source>
        <dbReference type="ARBA" id="ARBA00022475"/>
    </source>
</evidence>
<keyword evidence="4 8" id="KW-0812">Transmembrane</keyword>
<feature type="transmembrane region" description="Helical" evidence="8">
    <location>
        <begin position="149"/>
        <end position="169"/>
    </location>
</feature>
<dbReference type="PANTHER" id="PTHR22926:SF3">
    <property type="entry name" value="UNDECAPRENYL-PHOSPHATE ALPHA-N-ACETYLGLUCOSAMINYL 1-PHOSPHATE TRANSFERASE"/>
    <property type="match status" value="1"/>
</dbReference>
<dbReference type="RefSeq" id="WP_196398207.1">
    <property type="nucleotide sequence ID" value="NZ_JADNYM010000027.1"/>
</dbReference>
<dbReference type="Pfam" id="PF00953">
    <property type="entry name" value="Glycos_transf_4"/>
    <property type="match status" value="1"/>
</dbReference>
<evidence type="ECO:0000313" key="9">
    <source>
        <dbReference type="EMBL" id="MBG0741276.1"/>
    </source>
</evidence>
<feature type="transmembrane region" description="Helical" evidence="8">
    <location>
        <begin position="73"/>
        <end position="91"/>
    </location>
</feature>
<feature type="binding site" evidence="7">
    <location>
        <position position="144"/>
    </location>
    <ligand>
        <name>Mg(2+)</name>
        <dbReference type="ChEBI" id="CHEBI:18420"/>
    </ligand>
</feature>
<dbReference type="GO" id="GO:0016780">
    <property type="term" value="F:phosphotransferase activity, for other substituted phosphate groups"/>
    <property type="evidence" value="ECO:0007669"/>
    <property type="project" value="InterPro"/>
</dbReference>
<comment type="caution">
    <text evidence="9">The sequence shown here is derived from an EMBL/GenBank/DDBJ whole genome shotgun (WGS) entry which is preliminary data.</text>
</comment>
<evidence type="ECO:0000313" key="10">
    <source>
        <dbReference type="Proteomes" id="UP000655366"/>
    </source>
</evidence>
<dbReference type="EMBL" id="JADNYM010000027">
    <property type="protein sequence ID" value="MBG0741276.1"/>
    <property type="molecule type" value="Genomic_DNA"/>
</dbReference>
<feature type="transmembrane region" description="Helical" evidence="8">
    <location>
        <begin position="268"/>
        <end position="297"/>
    </location>
</feature>
<dbReference type="PANTHER" id="PTHR22926">
    <property type="entry name" value="PHOSPHO-N-ACETYLMURAMOYL-PENTAPEPTIDE-TRANSFERASE"/>
    <property type="match status" value="1"/>
</dbReference>
<keyword evidence="10" id="KW-1185">Reference proteome</keyword>
<dbReference type="CDD" id="cd06854">
    <property type="entry name" value="GT_WbpL_WbcO_like"/>
    <property type="match status" value="1"/>
</dbReference>
<dbReference type="GO" id="GO:0071555">
    <property type="term" value="P:cell wall organization"/>
    <property type="evidence" value="ECO:0007669"/>
    <property type="project" value="TreeGrafter"/>
</dbReference>
<keyword evidence="6 8" id="KW-0472">Membrane</keyword>
<comment type="cofactor">
    <cofactor evidence="7">
        <name>Mg(2+)</name>
        <dbReference type="ChEBI" id="CHEBI:18420"/>
    </cofactor>
</comment>
<name>A0A931CS79_9MICC</name>
<keyword evidence="7" id="KW-0460">Magnesium</keyword>
<evidence type="ECO:0000256" key="6">
    <source>
        <dbReference type="ARBA" id="ARBA00023136"/>
    </source>
</evidence>
<dbReference type="GO" id="GO:0009103">
    <property type="term" value="P:lipopolysaccharide biosynthetic process"/>
    <property type="evidence" value="ECO:0007669"/>
    <property type="project" value="TreeGrafter"/>
</dbReference>
<feature type="transmembrane region" description="Helical" evidence="8">
    <location>
        <begin position="205"/>
        <end position="224"/>
    </location>
</feature>
<proteinExistence type="predicted"/>
<feature type="transmembrane region" description="Helical" evidence="8">
    <location>
        <begin position="303"/>
        <end position="325"/>
    </location>
</feature>
<evidence type="ECO:0000256" key="7">
    <source>
        <dbReference type="PIRSR" id="PIRSR600715-1"/>
    </source>
</evidence>
<evidence type="ECO:0000256" key="1">
    <source>
        <dbReference type="ARBA" id="ARBA00004651"/>
    </source>
</evidence>
<dbReference type="AlphaFoldDB" id="A0A931CS79"/>
<sequence>MAVLVAALALALSLLLPLAFKPWLLRRGVLDIPSDRSSHSTPTIRGMGITIAIALAAAMMTAILAARDPAGRVILITAVTVMMAAATIGWIEDLRGLGVRVRAGLQLGLGLLGTVALATVAHGQGYWWIPAGAVAVAAYINVANFMDGINGISGMHGLVVGLFYALAGQYTGNSWLIYAGVAIAGAFAGFLPWNLSPGGVFLGDVGSYLLGAAISVTAVAAFLSGVPVEYIFSPVLIYLADTFVTLIRRIIAGERWYAPHRQHAYQRLVIVGLSHLQATAVVTIATVATSILGVLAARAGTAASVPMGILCAAVVVLYLRTPTIFQRIIRRRRLLHE</sequence>
<comment type="subcellular location">
    <subcellularLocation>
        <location evidence="1">Cell membrane</location>
        <topology evidence="1">Multi-pass membrane protein</topology>
    </subcellularLocation>
</comment>
<evidence type="ECO:0000256" key="8">
    <source>
        <dbReference type="SAM" id="Phobius"/>
    </source>
</evidence>
<evidence type="ECO:0000256" key="3">
    <source>
        <dbReference type="ARBA" id="ARBA00022679"/>
    </source>
</evidence>
<dbReference type="GO" id="GO:0046872">
    <property type="term" value="F:metal ion binding"/>
    <property type="evidence" value="ECO:0007669"/>
    <property type="project" value="UniProtKB-KW"/>
</dbReference>
<accession>A0A931CS79</accession>
<feature type="binding site" evidence="7">
    <location>
        <position position="204"/>
    </location>
    <ligand>
        <name>Mg(2+)</name>
        <dbReference type="ChEBI" id="CHEBI:18420"/>
    </ligand>
</feature>
<feature type="transmembrane region" description="Helical" evidence="8">
    <location>
        <begin position="43"/>
        <end position="66"/>
    </location>
</feature>
<keyword evidence="2" id="KW-1003">Cell membrane</keyword>
<keyword evidence="3" id="KW-0808">Transferase</keyword>
<evidence type="ECO:0000256" key="4">
    <source>
        <dbReference type="ARBA" id="ARBA00022692"/>
    </source>
</evidence>
<dbReference type="GO" id="GO:0005886">
    <property type="term" value="C:plasma membrane"/>
    <property type="evidence" value="ECO:0007669"/>
    <property type="project" value="UniProtKB-SubCell"/>
</dbReference>
<gene>
    <name evidence="9" type="ORF">IV500_18070</name>
</gene>
<reference evidence="9 10" key="1">
    <citation type="submission" date="2020-11" db="EMBL/GenBank/DDBJ databases">
        <title>Arthrobacter antarcticus sp. nov., isolated from Antarctic Soil.</title>
        <authorList>
            <person name="Li J."/>
        </authorList>
    </citation>
    <scope>NUCLEOTIDE SEQUENCE [LARGE SCALE GENOMIC DNA]</scope>
    <source>
        <strain evidence="9 10">Z1-20</strain>
    </source>
</reference>
<evidence type="ECO:0000256" key="5">
    <source>
        <dbReference type="ARBA" id="ARBA00022989"/>
    </source>
</evidence>
<keyword evidence="5 8" id="KW-1133">Transmembrane helix</keyword>
<feature type="transmembrane region" description="Helical" evidence="8">
    <location>
        <begin position="175"/>
        <end position="193"/>
    </location>
</feature>